<name>A0A2T2NHG4_CORCC</name>
<dbReference type="Proteomes" id="UP000240883">
    <property type="component" value="Unassembled WGS sequence"/>
</dbReference>
<accession>A0A2T2NHG4</accession>
<protein>
    <submittedName>
        <fullName evidence="2">Uncharacterized protein</fullName>
    </submittedName>
</protein>
<dbReference type="AlphaFoldDB" id="A0A2T2NHG4"/>
<evidence type="ECO:0000313" key="2">
    <source>
        <dbReference type="EMBL" id="PSN64706.1"/>
    </source>
</evidence>
<keyword evidence="1" id="KW-0732">Signal</keyword>
<dbReference type="OrthoDB" id="3438781at2759"/>
<evidence type="ECO:0000256" key="1">
    <source>
        <dbReference type="SAM" id="SignalP"/>
    </source>
</evidence>
<dbReference type="EMBL" id="KZ678138">
    <property type="protein sequence ID" value="PSN64706.1"/>
    <property type="molecule type" value="Genomic_DNA"/>
</dbReference>
<keyword evidence="3" id="KW-1185">Reference proteome</keyword>
<proteinExistence type="predicted"/>
<evidence type="ECO:0000313" key="3">
    <source>
        <dbReference type="Proteomes" id="UP000240883"/>
    </source>
</evidence>
<feature type="signal peptide" evidence="1">
    <location>
        <begin position="1"/>
        <end position="16"/>
    </location>
</feature>
<sequence>MSLKLFSLALLAVANATPLEKVTREECKPCNPQGATGSTPPAVGPELKSLYVDVLASVKGISFKKRWDDSLEPRQGSFCCRETLDCVNVQNFNIPMCYDKFTTSFGFPGNAFGSLTTGNYTVGGDTANLINGQYTKAGGETGDIYAEDPSAKPNTATMSIPPQWTAAGVGSAIPASELGYVTVITTTISGTTFSGPTVLPESTIIETHGDHTTAVSTRPAQTITGATTIPAQTSTVTSTVEAQETSSSTGAAAQVGATSNMPVGMSLFTALMYALYAL</sequence>
<gene>
    <name evidence="2" type="ORF">BS50DRAFT_602287</name>
</gene>
<organism evidence="2 3">
    <name type="scientific">Corynespora cassiicola Philippines</name>
    <dbReference type="NCBI Taxonomy" id="1448308"/>
    <lineage>
        <taxon>Eukaryota</taxon>
        <taxon>Fungi</taxon>
        <taxon>Dikarya</taxon>
        <taxon>Ascomycota</taxon>
        <taxon>Pezizomycotina</taxon>
        <taxon>Dothideomycetes</taxon>
        <taxon>Pleosporomycetidae</taxon>
        <taxon>Pleosporales</taxon>
        <taxon>Corynesporascaceae</taxon>
        <taxon>Corynespora</taxon>
    </lineage>
</organism>
<feature type="chain" id="PRO_5015554559" evidence="1">
    <location>
        <begin position="17"/>
        <end position="278"/>
    </location>
</feature>
<reference evidence="2 3" key="1">
    <citation type="journal article" date="2018" name="Front. Microbiol.">
        <title>Genome-Wide Analysis of Corynespora cassiicola Leaf Fall Disease Putative Effectors.</title>
        <authorList>
            <person name="Lopez D."/>
            <person name="Ribeiro S."/>
            <person name="Label P."/>
            <person name="Fumanal B."/>
            <person name="Venisse J.S."/>
            <person name="Kohler A."/>
            <person name="de Oliveira R.R."/>
            <person name="Labutti K."/>
            <person name="Lipzen A."/>
            <person name="Lail K."/>
            <person name="Bauer D."/>
            <person name="Ohm R.A."/>
            <person name="Barry K.W."/>
            <person name="Spatafora J."/>
            <person name="Grigoriev I.V."/>
            <person name="Martin F.M."/>
            <person name="Pujade-Renaud V."/>
        </authorList>
    </citation>
    <scope>NUCLEOTIDE SEQUENCE [LARGE SCALE GENOMIC DNA]</scope>
    <source>
        <strain evidence="2 3">Philippines</strain>
    </source>
</reference>